<name>A0A1N7N202_9RHOB</name>
<accession>A0A1N7N202</accession>
<reference evidence="2" key="1">
    <citation type="submission" date="2017-01" db="EMBL/GenBank/DDBJ databases">
        <authorList>
            <person name="Varghese N."/>
            <person name="Submissions S."/>
        </authorList>
    </citation>
    <scope>NUCLEOTIDE SEQUENCE [LARGE SCALE GENOMIC DNA]</scope>
    <source>
        <strain evidence="2">DSM 18714</strain>
    </source>
</reference>
<dbReference type="RefSeq" id="WP_076367862.1">
    <property type="nucleotide sequence ID" value="NZ_FTOM01000014.1"/>
</dbReference>
<evidence type="ECO:0000313" key="2">
    <source>
        <dbReference type="Proteomes" id="UP000186098"/>
    </source>
</evidence>
<dbReference type="AlphaFoldDB" id="A0A1N7N202"/>
<organism evidence="1 2">
    <name type="scientific">Phaeovulum vinaykumarii</name>
    <dbReference type="NCBI Taxonomy" id="407234"/>
    <lineage>
        <taxon>Bacteria</taxon>
        <taxon>Pseudomonadati</taxon>
        <taxon>Pseudomonadota</taxon>
        <taxon>Alphaproteobacteria</taxon>
        <taxon>Rhodobacterales</taxon>
        <taxon>Paracoccaceae</taxon>
        <taxon>Phaeovulum</taxon>
    </lineage>
</organism>
<evidence type="ECO:0000313" key="1">
    <source>
        <dbReference type="EMBL" id="SIS92406.1"/>
    </source>
</evidence>
<protein>
    <submittedName>
        <fullName evidence="1">Uncharacterized protein</fullName>
    </submittedName>
</protein>
<gene>
    <name evidence="1" type="ORF">SAMN05421795_1149</name>
</gene>
<dbReference type="STRING" id="407234.SAMN05421795_1149"/>
<dbReference type="OrthoDB" id="7509577at2"/>
<dbReference type="EMBL" id="FTOM01000014">
    <property type="protein sequence ID" value="SIS92406.1"/>
    <property type="molecule type" value="Genomic_DNA"/>
</dbReference>
<proteinExistence type="predicted"/>
<dbReference type="Proteomes" id="UP000186098">
    <property type="component" value="Unassembled WGS sequence"/>
</dbReference>
<keyword evidence="2" id="KW-1185">Reference proteome</keyword>
<sequence>MANDGEKTGVDTLLNRLTTRKQPWKIMLTGNAADPVSGETREALGRILDLMLGVGHLTLHTAGGGVLNVTRDYSGDYLAEVDRRIAAIFSADPQITAIAFPKHTATPDDPHWSPNGKARAALAAARQAGDIAPDEAIRHMKAMHAATQAEGQDHGKKDH</sequence>